<dbReference type="InterPro" id="IPR002347">
    <property type="entry name" value="SDR_fam"/>
</dbReference>
<dbReference type="GO" id="GO:0016616">
    <property type="term" value="F:oxidoreductase activity, acting on the CH-OH group of donors, NAD or NADP as acceptor"/>
    <property type="evidence" value="ECO:0007669"/>
    <property type="project" value="UniProtKB-ARBA"/>
</dbReference>
<keyword evidence="2" id="KW-0521">NADP</keyword>
<dbReference type="FunFam" id="3.40.50.720:FF:000047">
    <property type="entry name" value="NADP-dependent L-serine/L-allo-threonine dehydrogenase"/>
    <property type="match status" value="1"/>
</dbReference>
<sequence length="267" mass="29289">MSLGPKSAERLANKVILITGASAGIGQATALEYCAASNGNVKLILLARRLEKLEEISNELKKQYPNVKVHYEKFDVCDYDKVEPFLNNLPEEFKSIDILVNNAGKALGVDKVGDIGQEDVEGMFATNVLAMINFTQKVLPILKKKNSGDIVQLGSMAGRYSYTGGSVYCATKHALRAFTDSLRMELIDTKIRVIEIAPGNVETEFSMIRYKGNSDAAGKVYENTTPLYADDIAEMIVYATSRKENTVLAQALVFPSSQASPFHLHRG</sequence>
<dbReference type="PRINTS" id="PR00080">
    <property type="entry name" value="SDRFAMILY"/>
</dbReference>
<dbReference type="Pfam" id="PF00106">
    <property type="entry name" value="adh_short"/>
    <property type="match status" value="1"/>
</dbReference>
<protein>
    <submittedName>
        <fullName evidence="5">NADP-dependent 3-hydroxy acid dehydrogenase</fullName>
    </submittedName>
</protein>
<dbReference type="InterPro" id="IPR036291">
    <property type="entry name" value="NAD(P)-bd_dom_sf"/>
</dbReference>
<accession>A0A1E5RJE9</accession>
<dbReference type="PANTHER" id="PTHR42901:SF1">
    <property type="entry name" value="ALCOHOL DEHYDROGENASE"/>
    <property type="match status" value="1"/>
</dbReference>
<dbReference type="STRING" id="29833.A0A1E5RJE9"/>
<dbReference type="PANTHER" id="PTHR42901">
    <property type="entry name" value="ALCOHOL DEHYDROGENASE"/>
    <property type="match status" value="1"/>
</dbReference>
<dbReference type="AlphaFoldDB" id="A0A1E5RJE9"/>
<name>A0A1E5RJE9_HANUV</name>
<dbReference type="InterPro" id="IPR020904">
    <property type="entry name" value="Sc_DH/Rdtase_CS"/>
</dbReference>
<dbReference type="Gene3D" id="3.40.50.720">
    <property type="entry name" value="NAD(P)-binding Rossmann-like Domain"/>
    <property type="match status" value="1"/>
</dbReference>
<dbReference type="Proteomes" id="UP000095358">
    <property type="component" value="Unassembled WGS sequence"/>
</dbReference>
<dbReference type="VEuPathDB" id="FungiDB:AWRI3580_g2849"/>
<dbReference type="PRINTS" id="PR00081">
    <property type="entry name" value="GDHRDH"/>
</dbReference>
<comment type="caution">
    <text evidence="5">The sequence shown here is derived from an EMBL/GenBank/DDBJ whole genome shotgun (WGS) entry which is preliminary data.</text>
</comment>
<dbReference type="EMBL" id="LPNN01000005">
    <property type="protein sequence ID" value="OEJ86683.1"/>
    <property type="molecule type" value="Genomic_DNA"/>
</dbReference>
<reference evidence="6" key="1">
    <citation type="journal article" date="2016" name="Genome Announc.">
        <title>Genome sequences of three species of Hanseniaspora isolated from spontaneous wine fermentations.</title>
        <authorList>
            <person name="Sternes P.R."/>
            <person name="Lee D."/>
            <person name="Kutyna D.R."/>
            <person name="Borneman A.R."/>
        </authorList>
    </citation>
    <scope>NUCLEOTIDE SEQUENCE [LARGE SCALE GENOMIC DNA]</scope>
    <source>
        <strain evidence="6">AWRI3580</strain>
    </source>
</reference>
<comment type="similarity">
    <text evidence="1 4">Belongs to the short-chain dehydrogenases/reductases (SDR) family.</text>
</comment>
<evidence type="ECO:0000256" key="3">
    <source>
        <dbReference type="ARBA" id="ARBA00023002"/>
    </source>
</evidence>
<organism evidence="5 6">
    <name type="scientific">Hanseniaspora uvarum</name>
    <name type="common">Yeast</name>
    <name type="synonym">Kloeckera apiculata</name>
    <dbReference type="NCBI Taxonomy" id="29833"/>
    <lineage>
        <taxon>Eukaryota</taxon>
        <taxon>Fungi</taxon>
        <taxon>Dikarya</taxon>
        <taxon>Ascomycota</taxon>
        <taxon>Saccharomycotina</taxon>
        <taxon>Saccharomycetes</taxon>
        <taxon>Saccharomycodales</taxon>
        <taxon>Saccharomycodaceae</taxon>
        <taxon>Hanseniaspora</taxon>
    </lineage>
</organism>
<dbReference type="OrthoDB" id="6251714at2759"/>
<evidence type="ECO:0000256" key="4">
    <source>
        <dbReference type="RuleBase" id="RU000363"/>
    </source>
</evidence>
<keyword evidence="3" id="KW-0560">Oxidoreductase</keyword>
<evidence type="ECO:0000256" key="1">
    <source>
        <dbReference type="ARBA" id="ARBA00006484"/>
    </source>
</evidence>
<gene>
    <name evidence="5" type="ORF">AWRI3580_g2849</name>
</gene>
<dbReference type="PROSITE" id="PS00061">
    <property type="entry name" value="ADH_SHORT"/>
    <property type="match status" value="1"/>
</dbReference>
<evidence type="ECO:0000313" key="5">
    <source>
        <dbReference type="EMBL" id="OEJ86683.1"/>
    </source>
</evidence>
<proteinExistence type="inferred from homology"/>
<evidence type="ECO:0000313" key="6">
    <source>
        <dbReference type="Proteomes" id="UP000095358"/>
    </source>
</evidence>
<keyword evidence="6" id="KW-1185">Reference proteome</keyword>
<evidence type="ECO:0000256" key="2">
    <source>
        <dbReference type="ARBA" id="ARBA00022857"/>
    </source>
</evidence>
<dbReference type="SUPFAM" id="SSF51735">
    <property type="entry name" value="NAD(P)-binding Rossmann-fold domains"/>
    <property type="match status" value="1"/>
</dbReference>